<reference evidence="3" key="1">
    <citation type="submission" date="2013-01" db="EMBL/GenBank/DDBJ databases">
        <title>Draft Genome Sequence of a Mulberry Tree, Morus notabilis C.K. Schneid.</title>
        <authorList>
            <person name="He N."/>
            <person name="Zhao S."/>
        </authorList>
    </citation>
    <scope>NUCLEOTIDE SEQUENCE</scope>
</reference>
<organism evidence="2 3">
    <name type="scientific">Morus notabilis</name>
    <dbReference type="NCBI Taxonomy" id="981085"/>
    <lineage>
        <taxon>Eukaryota</taxon>
        <taxon>Viridiplantae</taxon>
        <taxon>Streptophyta</taxon>
        <taxon>Embryophyta</taxon>
        <taxon>Tracheophyta</taxon>
        <taxon>Spermatophyta</taxon>
        <taxon>Magnoliopsida</taxon>
        <taxon>eudicotyledons</taxon>
        <taxon>Gunneridae</taxon>
        <taxon>Pentapetalae</taxon>
        <taxon>rosids</taxon>
        <taxon>fabids</taxon>
        <taxon>Rosales</taxon>
        <taxon>Moraceae</taxon>
        <taxon>Moreae</taxon>
        <taxon>Morus</taxon>
    </lineage>
</organism>
<dbReference type="Proteomes" id="UP000030645">
    <property type="component" value="Unassembled WGS sequence"/>
</dbReference>
<protein>
    <submittedName>
        <fullName evidence="2">Uncharacterized protein</fullName>
    </submittedName>
</protein>
<accession>W9QN67</accession>
<dbReference type="EMBL" id="KE343433">
    <property type="protein sequence ID" value="EXB29317.1"/>
    <property type="molecule type" value="Genomic_DNA"/>
</dbReference>
<feature type="region of interest" description="Disordered" evidence="1">
    <location>
        <begin position="22"/>
        <end position="77"/>
    </location>
</feature>
<feature type="compositionally biased region" description="Low complexity" evidence="1">
    <location>
        <begin position="62"/>
        <end position="73"/>
    </location>
</feature>
<evidence type="ECO:0000313" key="2">
    <source>
        <dbReference type="EMBL" id="EXB29317.1"/>
    </source>
</evidence>
<keyword evidence="3" id="KW-1185">Reference proteome</keyword>
<gene>
    <name evidence="2" type="ORF">L484_014049</name>
</gene>
<dbReference type="AlphaFoldDB" id="W9QN67"/>
<name>W9QN67_9ROSA</name>
<proteinExistence type="predicted"/>
<evidence type="ECO:0000313" key="3">
    <source>
        <dbReference type="Proteomes" id="UP000030645"/>
    </source>
</evidence>
<evidence type="ECO:0000256" key="1">
    <source>
        <dbReference type="SAM" id="MobiDB-lite"/>
    </source>
</evidence>
<sequence>MKELIDNAILIAQNRDHLRRLASHRRQRSNSVILPSSPDPPLPTPTLRQCRHCPTSSPPTPSSFSEPSSLVAPSLPPRRPRVSIFFSDQICSPPLS</sequence>